<organism evidence="3 4">
    <name type="scientific">Microbacterium saperdae</name>
    <dbReference type="NCBI Taxonomy" id="69368"/>
    <lineage>
        <taxon>Bacteria</taxon>
        <taxon>Bacillati</taxon>
        <taxon>Actinomycetota</taxon>
        <taxon>Actinomycetes</taxon>
        <taxon>Micrococcales</taxon>
        <taxon>Microbacteriaceae</taxon>
        <taxon>Microbacterium</taxon>
    </lineage>
</organism>
<dbReference type="AlphaFoldDB" id="A0A543BCB2"/>
<reference evidence="3 4" key="1">
    <citation type="submission" date="2019-06" db="EMBL/GenBank/DDBJ databases">
        <title>Sequencing the genomes of 1000 actinobacteria strains.</title>
        <authorList>
            <person name="Klenk H.-P."/>
        </authorList>
    </citation>
    <scope>NUCLEOTIDE SEQUENCE [LARGE SCALE GENOMIC DNA]</scope>
    <source>
        <strain evidence="3 4">DSM 20169</strain>
    </source>
</reference>
<accession>A0A543BCB2</accession>
<keyword evidence="2" id="KW-1133">Transmembrane helix</keyword>
<feature type="transmembrane region" description="Helical" evidence="2">
    <location>
        <begin position="386"/>
        <end position="404"/>
    </location>
</feature>
<sequence length="460" mass="47502">MTPTIEELQSRLSALEAENAALKSVSPEPTRARTPRRWGRTLLATVLIVLGALLAPVAVVATWANVQLTDTDRFVTSYAPLADDPAIQSLITTQVVAVIEEQIDVPALTSDVIDGIIDLGTGDRATRALELLKGPAAQGIQSLVGNVVARFVESDAFANVWASALRVSHSQLTGALQNDPNAAIDLGVDGTIGIQLAPIIEAVKQALVSQGVGFASSIPAIDRTIVVATSDALPTVQLAYGLAVAAGLWLPWISLLLLAAGVVAAHRRWVAGIAASLSLAASMVILLAGFAIGRIFFDAAMRSGPVAPDAAGVMFETLTGAMRDTAIAVLVLALVVAIVVWISGPFVLPSRLRGATHAGAGHLRAALESHGVTTGRVGRWLSAQRTLLRVAVAVIGAAVVLLVRPITPGLVLWTLALAALVILLLEIAERPPKEASSTSPDVDDAGAEVPVGTGAAVPED</sequence>
<evidence type="ECO:0000313" key="4">
    <source>
        <dbReference type="Proteomes" id="UP000317209"/>
    </source>
</evidence>
<dbReference type="EMBL" id="VFOX01000002">
    <property type="protein sequence ID" value="TQL82490.1"/>
    <property type="molecule type" value="Genomic_DNA"/>
</dbReference>
<proteinExistence type="predicted"/>
<feature type="transmembrane region" description="Helical" evidence="2">
    <location>
        <begin position="238"/>
        <end position="265"/>
    </location>
</feature>
<name>A0A543BCB2_9MICO</name>
<keyword evidence="2" id="KW-0812">Transmembrane</keyword>
<feature type="transmembrane region" description="Helical" evidence="2">
    <location>
        <begin position="410"/>
        <end position="428"/>
    </location>
</feature>
<feature type="transmembrane region" description="Helical" evidence="2">
    <location>
        <begin position="41"/>
        <end position="64"/>
    </location>
</feature>
<keyword evidence="2" id="KW-0472">Membrane</keyword>
<feature type="region of interest" description="Disordered" evidence="1">
    <location>
        <begin position="432"/>
        <end position="460"/>
    </location>
</feature>
<feature type="transmembrane region" description="Helical" evidence="2">
    <location>
        <begin position="326"/>
        <end position="348"/>
    </location>
</feature>
<keyword evidence="4" id="KW-1185">Reference proteome</keyword>
<dbReference type="RefSeq" id="WP_188895050.1">
    <property type="nucleotide sequence ID" value="NZ_VFOX01000002.1"/>
</dbReference>
<evidence type="ECO:0000313" key="3">
    <source>
        <dbReference type="EMBL" id="TQL82490.1"/>
    </source>
</evidence>
<evidence type="ECO:0000256" key="2">
    <source>
        <dbReference type="SAM" id="Phobius"/>
    </source>
</evidence>
<evidence type="ECO:0000256" key="1">
    <source>
        <dbReference type="SAM" id="MobiDB-lite"/>
    </source>
</evidence>
<evidence type="ECO:0008006" key="5">
    <source>
        <dbReference type="Google" id="ProtNLM"/>
    </source>
</evidence>
<comment type="caution">
    <text evidence="3">The sequence shown here is derived from an EMBL/GenBank/DDBJ whole genome shotgun (WGS) entry which is preliminary data.</text>
</comment>
<protein>
    <recommendedName>
        <fullName evidence="5">Integral membrane protein</fullName>
    </recommendedName>
</protein>
<feature type="transmembrane region" description="Helical" evidence="2">
    <location>
        <begin position="277"/>
        <end position="297"/>
    </location>
</feature>
<gene>
    <name evidence="3" type="ORF">FB560_3980</name>
</gene>
<dbReference type="Proteomes" id="UP000317209">
    <property type="component" value="Unassembled WGS sequence"/>
</dbReference>